<keyword evidence="10" id="KW-1185">Reference proteome</keyword>
<name>A0ABT5HBM7_9BACE</name>
<evidence type="ECO:0000313" key="10">
    <source>
        <dbReference type="Proteomes" id="UP001215398"/>
    </source>
</evidence>
<dbReference type="Pfam" id="PF07980">
    <property type="entry name" value="SusD_RagB"/>
    <property type="match status" value="1"/>
</dbReference>
<dbReference type="InterPro" id="IPR033985">
    <property type="entry name" value="SusD-like_N"/>
</dbReference>
<dbReference type="InterPro" id="IPR011990">
    <property type="entry name" value="TPR-like_helical_dom_sf"/>
</dbReference>
<dbReference type="RefSeq" id="WP_272721041.1">
    <property type="nucleotide sequence ID" value="NZ_JAQPYS010000086.1"/>
</dbReference>
<evidence type="ECO:0000313" key="9">
    <source>
        <dbReference type="EMBL" id="MDC7137986.1"/>
    </source>
</evidence>
<evidence type="ECO:0000259" key="8">
    <source>
        <dbReference type="Pfam" id="PF14322"/>
    </source>
</evidence>
<evidence type="ECO:0000256" key="3">
    <source>
        <dbReference type="ARBA" id="ARBA00022729"/>
    </source>
</evidence>
<dbReference type="InterPro" id="IPR012944">
    <property type="entry name" value="SusD_RagB_dom"/>
</dbReference>
<dbReference type="Gene3D" id="1.25.40.390">
    <property type="match status" value="2"/>
</dbReference>
<dbReference type="Pfam" id="PF14322">
    <property type="entry name" value="SusD-like_3"/>
    <property type="match status" value="1"/>
</dbReference>
<feature type="domain" description="RagB/SusD" evidence="7">
    <location>
        <begin position="293"/>
        <end position="615"/>
    </location>
</feature>
<feature type="domain" description="SusD-like N-terminal" evidence="8">
    <location>
        <begin position="21"/>
        <end position="234"/>
    </location>
</feature>
<keyword evidence="5" id="KW-0998">Cell outer membrane</keyword>
<feature type="region of interest" description="Disordered" evidence="6">
    <location>
        <begin position="413"/>
        <end position="435"/>
    </location>
</feature>
<dbReference type="EMBL" id="JAQPYS010000086">
    <property type="protein sequence ID" value="MDC7137986.1"/>
    <property type="molecule type" value="Genomic_DNA"/>
</dbReference>
<evidence type="ECO:0000256" key="2">
    <source>
        <dbReference type="ARBA" id="ARBA00006275"/>
    </source>
</evidence>
<protein>
    <submittedName>
        <fullName evidence="9">RagB/SusD family nutrient uptake outer membrane protein</fullName>
    </submittedName>
</protein>
<reference evidence="9 10" key="1">
    <citation type="submission" date="2023-01" db="EMBL/GenBank/DDBJ databases">
        <title>Exploring GABA producing Bacteroides strains toward improving mental health.</title>
        <authorList>
            <person name="Yousuf B."/>
            <person name="Bouhlel N.E."/>
            <person name="Mottawea W."/>
            <person name="Hammami R."/>
        </authorList>
    </citation>
    <scope>NUCLEOTIDE SEQUENCE [LARGE SCALE GENOMIC DNA]</scope>
    <source>
        <strain evidence="9 10">UO.H1054</strain>
    </source>
</reference>
<evidence type="ECO:0000256" key="6">
    <source>
        <dbReference type="SAM" id="MobiDB-lite"/>
    </source>
</evidence>
<evidence type="ECO:0000256" key="1">
    <source>
        <dbReference type="ARBA" id="ARBA00004442"/>
    </source>
</evidence>
<evidence type="ECO:0000256" key="4">
    <source>
        <dbReference type="ARBA" id="ARBA00023136"/>
    </source>
</evidence>
<keyword evidence="3" id="KW-0732">Signal</keyword>
<proteinExistence type="inferred from homology"/>
<evidence type="ECO:0000256" key="5">
    <source>
        <dbReference type="ARBA" id="ARBA00023237"/>
    </source>
</evidence>
<comment type="subcellular location">
    <subcellularLocation>
        <location evidence="1">Cell outer membrane</location>
    </subcellularLocation>
</comment>
<accession>A0ABT5HBM7</accession>
<comment type="similarity">
    <text evidence="2">Belongs to the SusD family.</text>
</comment>
<keyword evidence="4" id="KW-0472">Membrane</keyword>
<gene>
    <name evidence="9" type="ORF">PQG98_16810</name>
</gene>
<sequence>MKTIKIALFSLMFTCGMTSCDFLEKEPYKIVPENYFKDVNEAQKFLTGIYANLAQGSFYGNNYLTIAGGDDLTYYGGGTKRITSGLICNNATTSNAPITAFWANLYNGIERANMFLEQLDNVPGIKDEERNRYRAEARFLRAFYYFNLVQNFGDVPFKLESTYSTGSVENKDIARTDKHEIYAFIVKEMSEVAQEADESKGLQDGGLPTAASLSYLPGRVSKSAAWGILARVYLFWAGEHNRDGLPLTDADKERFRLASEYGQKVISSGHKLADKYWDPFIDMCADQYNTTAKESIWEVEFAGDGTGDIRAEGRIGNINGLPGPDWSSYSDVTGIADPGYAYGFLHSTPKLYDIYKENGDMERFVWNIAPFGYRGAGKDANNKPIVQGVVGRTFENKELYDYVTGPEGYQERSFDYTGANDGQEYNSKNKNDDLRGDMYKEAAMTDGDKLSKTPATGKFRREYEPVAKKNKNNTSINFPILRYSDVLLMVAEAENEYNGGPTELARNLLNEVRRRAGVSENADEHTSQISFREAIKNERAMELCFEYLRRYDLIRWGDFVRNMQEIYTMALDGAYWGEAEQAAPFFNVTDAYLYCPIPEAEKAVNKLIVGNNPGW</sequence>
<comment type="caution">
    <text evidence="9">The sequence shown here is derived from an EMBL/GenBank/DDBJ whole genome shotgun (WGS) entry which is preliminary data.</text>
</comment>
<organism evidence="9 10">
    <name type="scientific">Bacteroides zhangwenhongii</name>
    <dbReference type="NCBI Taxonomy" id="2650157"/>
    <lineage>
        <taxon>Bacteria</taxon>
        <taxon>Pseudomonadati</taxon>
        <taxon>Bacteroidota</taxon>
        <taxon>Bacteroidia</taxon>
        <taxon>Bacteroidales</taxon>
        <taxon>Bacteroidaceae</taxon>
        <taxon>Bacteroides</taxon>
    </lineage>
</organism>
<dbReference type="PROSITE" id="PS51257">
    <property type="entry name" value="PROKAR_LIPOPROTEIN"/>
    <property type="match status" value="1"/>
</dbReference>
<evidence type="ECO:0000259" key="7">
    <source>
        <dbReference type="Pfam" id="PF07980"/>
    </source>
</evidence>
<dbReference type="Proteomes" id="UP001215398">
    <property type="component" value="Unassembled WGS sequence"/>
</dbReference>
<dbReference type="SUPFAM" id="SSF48452">
    <property type="entry name" value="TPR-like"/>
    <property type="match status" value="1"/>
</dbReference>